<evidence type="ECO:0000256" key="7">
    <source>
        <dbReference type="ARBA" id="ARBA00022806"/>
    </source>
</evidence>
<evidence type="ECO:0000259" key="15">
    <source>
        <dbReference type="PROSITE" id="PS51192"/>
    </source>
</evidence>
<sequence length="643" mass="72037">MKRKLNQDDVPEAVKDVSSKKNDSTFAALRLDPRLLQAITHEKLSTPTPVQSKGIPLALTGKDILARAKTGSGKTLAYLLPILHNILRRNAGAGKSAKQTTALILVPSTELATQVMGELKKYTDFCGQSVRYENVSKKEDAAVTKASLAEKPDLIVGTPTKVMAWVNQDVVKLEGVQQLVIDEADLVLEYEHEEALQAIATALPSGVQKIFMSATLKTEVDTVTSLFFPTEDANPTILDFSAEEAEEKPTLTQYIVPVAEQDKFLLIYAIFKLQLIKGKVIIFVADVDRCYRVKLFLEQFGIRSCVLNSELPINSRFHAVEEFNKGVYDIIIAADEAEVVGESKSTARRKRRKVAAEKEQEKEDEEVVEEVEQEAVVDDAEDDDAEPEEATPSSTKPSKKNDRKPRRQPQADPESSLSRGIDFRHVSCVLNFDLPTTSKSYTHRIGRTARAGQTGMSLSFYIPKEQYRKHKSTSIEQCEKDEDVLDSIQAEQEKKGARLEEWAFDMAKLEGFRYRFNDALRGVTRIAVREARTKELKNAIVNSAKLSRYFEENPEDLRHLRHDTESHAVRQQMHLRHVPDYLLPAGGQVGVKKDVGWVGLRKEKENGLRKRRAFNKGRGKGRLGKGKGLDALKSLNARGRGKK</sequence>
<comment type="caution">
    <text evidence="18">The sequence shown here is derived from an EMBL/GenBank/DDBJ whole genome shotgun (WGS) entry which is preliminary data.</text>
</comment>
<keyword evidence="8" id="KW-0067">ATP-binding</keyword>
<comment type="similarity">
    <text evidence="11">Belongs to the DEAD box helicase family. DDX56/DBP9 subfamily.</text>
</comment>
<dbReference type="Pfam" id="PF00270">
    <property type="entry name" value="DEAD"/>
    <property type="match status" value="1"/>
</dbReference>
<dbReference type="GO" id="GO:0003723">
    <property type="term" value="F:RNA binding"/>
    <property type="evidence" value="ECO:0007669"/>
    <property type="project" value="UniProtKB-KW"/>
</dbReference>
<comment type="function">
    <text evidence="1">ATP-binding RNA helicase involved in the biogenesis of 60S ribosomal subunits and is required for the normal formation of 25S and 5.8S rRNAs.</text>
</comment>
<feature type="short sequence motif" description="Q motif" evidence="13">
    <location>
        <begin position="24"/>
        <end position="52"/>
    </location>
</feature>
<feature type="compositionally biased region" description="Acidic residues" evidence="14">
    <location>
        <begin position="362"/>
        <end position="389"/>
    </location>
</feature>
<feature type="domain" description="Helicase ATP-binding" evidence="15">
    <location>
        <begin position="55"/>
        <end position="234"/>
    </location>
</feature>
<dbReference type="Proteomes" id="UP001274830">
    <property type="component" value="Unassembled WGS sequence"/>
</dbReference>
<evidence type="ECO:0000259" key="17">
    <source>
        <dbReference type="PROSITE" id="PS51195"/>
    </source>
</evidence>
<protein>
    <recommendedName>
        <fullName evidence="3">RNA helicase</fullName>
        <ecNumber evidence="3">3.6.4.13</ecNumber>
    </recommendedName>
</protein>
<dbReference type="PANTHER" id="PTHR47959">
    <property type="entry name" value="ATP-DEPENDENT RNA HELICASE RHLE-RELATED"/>
    <property type="match status" value="1"/>
</dbReference>
<keyword evidence="10" id="KW-0539">Nucleus</keyword>
<dbReference type="Pfam" id="PF00271">
    <property type="entry name" value="Helicase_C"/>
    <property type="match status" value="2"/>
</dbReference>
<keyword evidence="6 18" id="KW-0378">Hydrolase</keyword>
<dbReference type="RefSeq" id="XP_064695052.1">
    <property type="nucleotide sequence ID" value="XM_064837093.1"/>
</dbReference>
<keyword evidence="9" id="KW-0694">RNA-binding</keyword>
<evidence type="ECO:0000256" key="13">
    <source>
        <dbReference type="PROSITE-ProRule" id="PRU00552"/>
    </source>
</evidence>
<dbReference type="InterPro" id="IPR001650">
    <property type="entry name" value="Helicase_C-like"/>
</dbReference>
<evidence type="ECO:0000256" key="4">
    <source>
        <dbReference type="ARBA" id="ARBA00022517"/>
    </source>
</evidence>
<dbReference type="GO" id="GO:0005634">
    <property type="term" value="C:nucleus"/>
    <property type="evidence" value="ECO:0007669"/>
    <property type="project" value="UniProtKB-SubCell"/>
</dbReference>
<accession>A0AAE1C430</accession>
<evidence type="ECO:0000256" key="2">
    <source>
        <dbReference type="ARBA" id="ARBA00004123"/>
    </source>
</evidence>
<dbReference type="SMART" id="SM00487">
    <property type="entry name" value="DEXDc"/>
    <property type="match status" value="1"/>
</dbReference>
<dbReference type="GO" id="GO:0042254">
    <property type="term" value="P:ribosome biogenesis"/>
    <property type="evidence" value="ECO:0007669"/>
    <property type="project" value="UniProtKB-KW"/>
</dbReference>
<dbReference type="PROSITE" id="PS51194">
    <property type="entry name" value="HELICASE_CTER"/>
    <property type="match status" value="1"/>
</dbReference>
<dbReference type="PROSITE" id="PS51195">
    <property type="entry name" value="Q_MOTIF"/>
    <property type="match status" value="1"/>
</dbReference>
<keyword evidence="7 18" id="KW-0347">Helicase</keyword>
<keyword evidence="19" id="KW-1185">Reference proteome</keyword>
<dbReference type="AlphaFoldDB" id="A0AAE1C430"/>
<dbReference type="InterPro" id="IPR050079">
    <property type="entry name" value="DEAD_box_RNA_helicase"/>
</dbReference>
<dbReference type="InterPro" id="IPR027417">
    <property type="entry name" value="P-loop_NTPase"/>
</dbReference>
<dbReference type="GO" id="GO:0016787">
    <property type="term" value="F:hydrolase activity"/>
    <property type="evidence" value="ECO:0007669"/>
    <property type="project" value="UniProtKB-KW"/>
</dbReference>
<comment type="catalytic activity">
    <reaction evidence="12">
        <text>ATP + H2O = ADP + phosphate + H(+)</text>
        <dbReference type="Rhea" id="RHEA:13065"/>
        <dbReference type="ChEBI" id="CHEBI:15377"/>
        <dbReference type="ChEBI" id="CHEBI:15378"/>
        <dbReference type="ChEBI" id="CHEBI:30616"/>
        <dbReference type="ChEBI" id="CHEBI:43474"/>
        <dbReference type="ChEBI" id="CHEBI:456216"/>
        <dbReference type="EC" id="3.6.4.13"/>
    </reaction>
</comment>
<feature type="compositionally biased region" description="Basic residues" evidence="14">
    <location>
        <begin position="614"/>
        <end position="625"/>
    </location>
</feature>
<evidence type="ECO:0000256" key="8">
    <source>
        <dbReference type="ARBA" id="ARBA00022840"/>
    </source>
</evidence>
<evidence type="ECO:0000259" key="16">
    <source>
        <dbReference type="PROSITE" id="PS51194"/>
    </source>
</evidence>
<evidence type="ECO:0000256" key="11">
    <source>
        <dbReference type="ARBA" id="ARBA00038041"/>
    </source>
</evidence>
<evidence type="ECO:0000256" key="1">
    <source>
        <dbReference type="ARBA" id="ARBA00003706"/>
    </source>
</evidence>
<dbReference type="GO" id="GO:0010467">
    <property type="term" value="P:gene expression"/>
    <property type="evidence" value="ECO:0007669"/>
    <property type="project" value="UniProtKB-ARBA"/>
</dbReference>
<dbReference type="EMBL" id="JAUTXT010000008">
    <property type="protein sequence ID" value="KAK3677104.1"/>
    <property type="molecule type" value="Genomic_DNA"/>
</dbReference>
<dbReference type="GeneID" id="89961629"/>
<evidence type="ECO:0000256" key="9">
    <source>
        <dbReference type="ARBA" id="ARBA00022884"/>
    </source>
</evidence>
<dbReference type="InterPro" id="IPR011545">
    <property type="entry name" value="DEAD/DEAH_box_helicase_dom"/>
</dbReference>
<feature type="region of interest" description="Disordered" evidence="14">
    <location>
        <begin position="614"/>
        <end position="643"/>
    </location>
</feature>
<comment type="subcellular location">
    <subcellularLocation>
        <location evidence="2">Nucleus</location>
    </subcellularLocation>
</comment>
<keyword evidence="4" id="KW-0690">Ribosome biogenesis</keyword>
<evidence type="ECO:0000256" key="5">
    <source>
        <dbReference type="ARBA" id="ARBA00022741"/>
    </source>
</evidence>
<keyword evidence="5" id="KW-0547">Nucleotide-binding</keyword>
<evidence type="ECO:0000313" key="18">
    <source>
        <dbReference type="EMBL" id="KAK3677104.1"/>
    </source>
</evidence>
<dbReference type="PANTHER" id="PTHR47959:SF21">
    <property type="entry name" value="DEAD-BOX HELICASE 56"/>
    <property type="match status" value="1"/>
</dbReference>
<evidence type="ECO:0000256" key="14">
    <source>
        <dbReference type="SAM" id="MobiDB-lite"/>
    </source>
</evidence>
<dbReference type="InterPro" id="IPR014001">
    <property type="entry name" value="Helicase_ATP-bd"/>
</dbReference>
<evidence type="ECO:0000256" key="12">
    <source>
        <dbReference type="ARBA" id="ARBA00047984"/>
    </source>
</evidence>
<dbReference type="EC" id="3.6.4.13" evidence="3"/>
<feature type="compositionally biased region" description="Basic residues" evidence="14">
    <location>
        <begin position="397"/>
        <end position="407"/>
    </location>
</feature>
<dbReference type="CDD" id="cd18787">
    <property type="entry name" value="SF2_C_DEAD"/>
    <property type="match status" value="1"/>
</dbReference>
<dbReference type="SUPFAM" id="SSF52540">
    <property type="entry name" value="P-loop containing nucleoside triphosphate hydrolases"/>
    <property type="match status" value="2"/>
</dbReference>
<dbReference type="Gene3D" id="3.40.50.300">
    <property type="entry name" value="P-loop containing nucleotide triphosphate hydrolases"/>
    <property type="match status" value="2"/>
</dbReference>
<dbReference type="SMART" id="SM00490">
    <property type="entry name" value="HELICc"/>
    <property type="match status" value="1"/>
</dbReference>
<dbReference type="InterPro" id="IPR014014">
    <property type="entry name" value="RNA_helicase_DEAD_Q_motif"/>
</dbReference>
<evidence type="ECO:0000256" key="3">
    <source>
        <dbReference type="ARBA" id="ARBA00012552"/>
    </source>
</evidence>
<dbReference type="GO" id="GO:0005829">
    <property type="term" value="C:cytosol"/>
    <property type="evidence" value="ECO:0007669"/>
    <property type="project" value="TreeGrafter"/>
</dbReference>
<proteinExistence type="inferred from homology"/>
<organism evidence="18 19">
    <name type="scientific">Recurvomyces mirabilis</name>
    <dbReference type="NCBI Taxonomy" id="574656"/>
    <lineage>
        <taxon>Eukaryota</taxon>
        <taxon>Fungi</taxon>
        <taxon>Dikarya</taxon>
        <taxon>Ascomycota</taxon>
        <taxon>Pezizomycotina</taxon>
        <taxon>Dothideomycetes</taxon>
        <taxon>Dothideomycetidae</taxon>
        <taxon>Mycosphaerellales</taxon>
        <taxon>Teratosphaeriaceae</taxon>
        <taxon>Recurvomyces</taxon>
    </lineage>
</organism>
<feature type="region of interest" description="Disordered" evidence="14">
    <location>
        <begin position="343"/>
        <end position="418"/>
    </location>
</feature>
<dbReference type="GO" id="GO:0003724">
    <property type="term" value="F:RNA helicase activity"/>
    <property type="evidence" value="ECO:0007669"/>
    <property type="project" value="UniProtKB-EC"/>
</dbReference>
<reference evidence="18" key="1">
    <citation type="submission" date="2023-07" db="EMBL/GenBank/DDBJ databases">
        <title>Black Yeasts Isolated from many extreme environments.</title>
        <authorList>
            <person name="Coleine C."/>
            <person name="Stajich J.E."/>
            <person name="Selbmann L."/>
        </authorList>
    </citation>
    <scope>NUCLEOTIDE SEQUENCE</scope>
    <source>
        <strain evidence="18">CCFEE 5485</strain>
    </source>
</reference>
<name>A0AAE1C430_9PEZI</name>
<dbReference type="PROSITE" id="PS51192">
    <property type="entry name" value="HELICASE_ATP_BIND_1"/>
    <property type="match status" value="1"/>
</dbReference>
<gene>
    <name evidence="18" type="primary">DBP9</name>
    <name evidence="18" type="ORF">LTR78_003309</name>
</gene>
<dbReference type="GO" id="GO:0005524">
    <property type="term" value="F:ATP binding"/>
    <property type="evidence" value="ECO:0007669"/>
    <property type="project" value="UniProtKB-KW"/>
</dbReference>
<evidence type="ECO:0000313" key="19">
    <source>
        <dbReference type="Proteomes" id="UP001274830"/>
    </source>
</evidence>
<feature type="domain" description="DEAD-box RNA helicase Q" evidence="17">
    <location>
        <begin position="24"/>
        <end position="52"/>
    </location>
</feature>
<evidence type="ECO:0000256" key="10">
    <source>
        <dbReference type="ARBA" id="ARBA00023242"/>
    </source>
</evidence>
<feature type="domain" description="Helicase C-terminal" evidence="16">
    <location>
        <begin position="250"/>
        <end position="510"/>
    </location>
</feature>
<evidence type="ECO:0000256" key="6">
    <source>
        <dbReference type="ARBA" id="ARBA00022801"/>
    </source>
</evidence>